<evidence type="ECO:0000313" key="2">
    <source>
        <dbReference type="EMBL" id="PTB42037.1"/>
    </source>
</evidence>
<organism evidence="2 3">
    <name type="scientific">Trichoderma asperellum (strain ATCC 204424 / CBS 433.97 / NBRC 101777)</name>
    <dbReference type="NCBI Taxonomy" id="1042311"/>
    <lineage>
        <taxon>Eukaryota</taxon>
        <taxon>Fungi</taxon>
        <taxon>Dikarya</taxon>
        <taxon>Ascomycota</taxon>
        <taxon>Pezizomycotina</taxon>
        <taxon>Sordariomycetes</taxon>
        <taxon>Hypocreomycetidae</taxon>
        <taxon>Hypocreales</taxon>
        <taxon>Hypocreaceae</taxon>
        <taxon>Trichoderma</taxon>
    </lineage>
</organism>
<keyword evidence="3" id="KW-1185">Reference proteome</keyword>
<gene>
    <name evidence="2" type="ORF">M441DRAFT_67578</name>
</gene>
<dbReference type="AlphaFoldDB" id="A0A2T3ZB58"/>
<reference evidence="2 3" key="1">
    <citation type="submission" date="2016-07" db="EMBL/GenBank/DDBJ databases">
        <title>Multiple horizontal gene transfer events from other fungi enriched the ability of initially mycotrophic Trichoderma (Ascomycota) to feed on dead plant biomass.</title>
        <authorList>
            <consortium name="DOE Joint Genome Institute"/>
            <person name="Aerts A."/>
            <person name="Atanasova L."/>
            <person name="Chenthamara K."/>
            <person name="Zhang J."/>
            <person name="Grujic M."/>
            <person name="Henrissat B."/>
            <person name="Kuo A."/>
            <person name="Salamov A."/>
            <person name="Lipzen A."/>
            <person name="Labutti K."/>
            <person name="Barry K."/>
            <person name="Miao Y."/>
            <person name="Rahimi M.J."/>
            <person name="Shen Q."/>
            <person name="Grigoriev I.V."/>
            <person name="Kubicek C.P."/>
            <person name="Druzhinina I.S."/>
        </authorList>
    </citation>
    <scope>NUCLEOTIDE SEQUENCE [LARGE SCALE GENOMIC DNA]</scope>
    <source>
        <strain evidence="2 3">CBS 433.97</strain>
    </source>
</reference>
<protein>
    <recommendedName>
        <fullName evidence="4">Secreted protein</fullName>
    </recommendedName>
</protein>
<keyword evidence="1" id="KW-0732">Signal</keyword>
<feature type="signal peptide" evidence="1">
    <location>
        <begin position="1"/>
        <end position="24"/>
    </location>
</feature>
<proteinExistence type="predicted"/>
<feature type="chain" id="PRO_5015772356" description="Secreted protein" evidence="1">
    <location>
        <begin position="25"/>
        <end position="85"/>
    </location>
</feature>
<evidence type="ECO:0000256" key="1">
    <source>
        <dbReference type="SAM" id="SignalP"/>
    </source>
</evidence>
<accession>A0A2T3ZB58</accession>
<evidence type="ECO:0000313" key="3">
    <source>
        <dbReference type="Proteomes" id="UP000240493"/>
    </source>
</evidence>
<evidence type="ECO:0008006" key="4">
    <source>
        <dbReference type="Google" id="ProtNLM"/>
    </source>
</evidence>
<name>A0A2T3ZB58_TRIA4</name>
<dbReference type="Proteomes" id="UP000240493">
    <property type="component" value="Unassembled WGS sequence"/>
</dbReference>
<dbReference type="EMBL" id="KZ679260">
    <property type="protein sequence ID" value="PTB42037.1"/>
    <property type="molecule type" value="Genomic_DNA"/>
</dbReference>
<sequence>MTAMWASPAFPALGLFALAFSSDSSHVPMSQVRQGLFAKRQSPCSGKQLGLVLQDREITVGPSLKFFFSCYRPGPPSINPEPHGF</sequence>